<dbReference type="GO" id="GO:0016020">
    <property type="term" value="C:membrane"/>
    <property type="evidence" value="ECO:0007669"/>
    <property type="project" value="UniProtKB-SubCell"/>
</dbReference>
<evidence type="ECO:0000256" key="1">
    <source>
        <dbReference type="ARBA" id="ARBA00004141"/>
    </source>
</evidence>
<evidence type="ECO:0000256" key="4">
    <source>
        <dbReference type="ARBA" id="ARBA00022544"/>
    </source>
</evidence>
<feature type="transmembrane region" description="Helical" evidence="8">
    <location>
        <begin position="42"/>
        <end position="63"/>
    </location>
</feature>
<feature type="transmembrane region" description="Helical" evidence="8">
    <location>
        <begin position="220"/>
        <end position="240"/>
    </location>
</feature>
<evidence type="ECO:0000256" key="6">
    <source>
        <dbReference type="ARBA" id="ARBA00022989"/>
    </source>
</evidence>
<feature type="transmembrane region" description="Helical" evidence="8">
    <location>
        <begin position="276"/>
        <end position="296"/>
    </location>
</feature>
<comment type="subcellular location">
    <subcellularLocation>
        <location evidence="1">Membrane</location>
        <topology evidence="1">Multi-pass membrane protein</topology>
    </subcellularLocation>
</comment>
<keyword evidence="3" id="KW-0813">Transport</keyword>
<dbReference type="AlphaFoldDB" id="A0A429XZY4"/>
<name>A0A429XZY4_9BACI</name>
<feature type="transmembrane region" description="Helical" evidence="8">
    <location>
        <begin position="186"/>
        <end position="208"/>
    </location>
</feature>
<dbReference type="RefSeq" id="WP_126050970.1">
    <property type="nucleotide sequence ID" value="NZ_QYTV02000004.1"/>
</dbReference>
<evidence type="ECO:0000256" key="2">
    <source>
        <dbReference type="ARBA" id="ARBA00007998"/>
    </source>
</evidence>
<evidence type="ECO:0000256" key="3">
    <source>
        <dbReference type="ARBA" id="ARBA00022448"/>
    </source>
</evidence>
<gene>
    <name evidence="9" type="ORF">D4T97_012030</name>
</gene>
<sequence>MMKAADGKIGTREFFSLVFLSVGIKATDTTPNILFDLGENAAWMMPIFSSFVIGVPFFLLLWLMKKHEKGLIELLFHLFGKYLGGFIGFILFLIIFSGMVIYSRSYIDIVNVMFYPKAPVLLLLFLLLVACSFLIAKRGLEAIGRAAWFIIPITFFILFLLVIAVFHEVNWMQIFPFAGPGFKQVVTGSVTHSSVLGNIILFAALFPFVRSYKTFRLASFLGLGVSCVTITLFIAIYVMVFDYPEIINMAYPYQQLTRIASLGGITTHIESLFLGIWIHAAAIYFAITLYVSAYFFSGALRLDKFEPLLLPFVGLAFLLGIQQDNVFHVTQARNILIEYSSVILIVLPFCLWIADLWKGRLKK</sequence>
<keyword evidence="10" id="KW-1185">Reference proteome</keyword>
<accession>A0A429XZY4</accession>
<reference evidence="9" key="1">
    <citation type="submission" date="2018-12" db="EMBL/GenBank/DDBJ databases">
        <authorList>
            <person name="Sun L."/>
            <person name="Chen Z."/>
        </authorList>
    </citation>
    <scope>NUCLEOTIDE SEQUENCE [LARGE SCALE GENOMIC DNA]</scope>
    <source>
        <strain evidence="9">3-2-2</strain>
    </source>
</reference>
<dbReference type="PANTHER" id="PTHR34975:SF2">
    <property type="entry name" value="SPORE GERMINATION PROTEIN A2"/>
    <property type="match status" value="1"/>
</dbReference>
<dbReference type="Pfam" id="PF03845">
    <property type="entry name" value="Spore_permease"/>
    <property type="match status" value="1"/>
</dbReference>
<dbReference type="InterPro" id="IPR004761">
    <property type="entry name" value="Spore_GerAB"/>
</dbReference>
<evidence type="ECO:0000256" key="8">
    <source>
        <dbReference type="SAM" id="Phobius"/>
    </source>
</evidence>
<keyword evidence="7 8" id="KW-0472">Membrane</keyword>
<feature type="transmembrane region" description="Helical" evidence="8">
    <location>
        <begin position="114"/>
        <end position="135"/>
    </location>
</feature>
<keyword evidence="4" id="KW-0309">Germination</keyword>
<organism evidence="9 10">
    <name type="scientific">Siminovitchia acidinfaciens</name>
    <dbReference type="NCBI Taxonomy" id="2321395"/>
    <lineage>
        <taxon>Bacteria</taxon>
        <taxon>Bacillati</taxon>
        <taxon>Bacillota</taxon>
        <taxon>Bacilli</taxon>
        <taxon>Bacillales</taxon>
        <taxon>Bacillaceae</taxon>
        <taxon>Siminovitchia</taxon>
    </lineage>
</organism>
<dbReference type="GO" id="GO:0009847">
    <property type="term" value="P:spore germination"/>
    <property type="evidence" value="ECO:0007669"/>
    <property type="project" value="InterPro"/>
</dbReference>
<evidence type="ECO:0000256" key="7">
    <source>
        <dbReference type="ARBA" id="ARBA00023136"/>
    </source>
</evidence>
<proteinExistence type="inferred from homology"/>
<feature type="transmembrane region" description="Helical" evidence="8">
    <location>
        <begin position="147"/>
        <end position="166"/>
    </location>
</feature>
<dbReference type="Proteomes" id="UP000287156">
    <property type="component" value="Unassembled WGS sequence"/>
</dbReference>
<keyword evidence="6 8" id="KW-1133">Transmembrane helix</keyword>
<keyword evidence="5 8" id="KW-0812">Transmembrane</keyword>
<comment type="similarity">
    <text evidence="2">Belongs to the amino acid-polyamine-organocation (APC) superfamily. Spore germination protein (SGP) (TC 2.A.3.9) family.</text>
</comment>
<feature type="transmembrane region" description="Helical" evidence="8">
    <location>
        <begin position="308"/>
        <end position="327"/>
    </location>
</feature>
<feature type="transmembrane region" description="Helical" evidence="8">
    <location>
        <begin position="83"/>
        <end position="102"/>
    </location>
</feature>
<feature type="transmembrane region" description="Helical" evidence="8">
    <location>
        <begin position="339"/>
        <end position="357"/>
    </location>
</feature>
<evidence type="ECO:0000313" key="10">
    <source>
        <dbReference type="Proteomes" id="UP000287156"/>
    </source>
</evidence>
<evidence type="ECO:0000313" key="9">
    <source>
        <dbReference type="EMBL" id="RST74384.1"/>
    </source>
</evidence>
<protein>
    <submittedName>
        <fullName evidence="9">Spore gernimation protein</fullName>
    </submittedName>
</protein>
<evidence type="ECO:0000256" key="5">
    <source>
        <dbReference type="ARBA" id="ARBA00022692"/>
    </source>
</evidence>
<comment type="caution">
    <text evidence="9">The sequence shown here is derived from an EMBL/GenBank/DDBJ whole genome shotgun (WGS) entry which is preliminary data.</text>
</comment>
<dbReference type="OrthoDB" id="2081904at2"/>
<dbReference type="PANTHER" id="PTHR34975">
    <property type="entry name" value="SPORE GERMINATION PROTEIN A2"/>
    <property type="match status" value="1"/>
</dbReference>
<dbReference type="EMBL" id="QYTV02000004">
    <property type="protein sequence ID" value="RST74384.1"/>
    <property type="molecule type" value="Genomic_DNA"/>
</dbReference>